<reference evidence="1" key="1">
    <citation type="submission" date="2022-07" db="EMBL/GenBank/DDBJ databases">
        <title>First report of Bartonella spp. in marsupials in Brazil, with a description of Bartonella harrusi sp. nov. and new proposal for taxonomic reclassification of species of the genus Bartonella.</title>
        <authorList>
            <person name="Amaral R.B."/>
        </authorList>
    </citation>
    <scope>NUCLEOTIDE SEQUENCE</scope>
    <source>
        <strain evidence="1">117A</strain>
    </source>
</reference>
<gene>
    <name evidence="1" type="ORF">NMK50_07435</name>
</gene>
<dbReference type="RefSeq" id="WP_254769945.1">
    <property type="nucleotide sequence ID" value="NZ_CP101114.1"/>
</dbReference>
<dbReference type="EMBL" id="CP101114">
    <property type="protein sequence ID" value="UTO28033.1"/>
    <property type="molecule type" value="Genomic_DNA"/>
</dbReference>
<accession>A0ABY5EU69</accession>
<evidence type="ECO:0000313" key="2">
    <source>
        <dbReference type="Proteomes" id="UP001059475"/>
    </source>
</evidence>
<sequence length="54" mass="5686">MGEAELFGGLPEGNLPKRGSVFLSTTVLKVSNGTAVHSRKSGGFVTVYNNSRMS</sequence>
<evidence type="ECO:0000313" key="1">
    <source>
        <dbReference type="EMBL" id="UTO28033.1"/>
    </source>
</evidence>
<name>A0ABY5EU69_9HYPH</name>
<proteinExistence type="predicted"/>
<keyword evidence="2" id="KW-1185">Reference proteome</keyword>
<organism evidence="1 2">
    <name type="scientific">Bartonella harrusi</name>
    <dbReference type="NCBI Taxonomy" id="2961895"/>
    <lineage>
        <taxon>Bacteria</taxon>
        <taxon>Pseudomonadati</taxon>
        <taxon>Pseudomonadota</taxon>
        <taxon>Alphaproteobacteria</taxon>
        <taxon>Hyphomicrobiales</taxon>
        <taxon>Bartonellaceae</taxon>
        <taxon>Bartonella</taxon>
    </lineage>
</organism>
<protein>
    <submittedName>
        <fullName evidence="1">Uncharacterized protein</fullName>
    </submittedName>
</protein>
<dbReference type="Proteomes" id="UP001059475">
    <property type="component" value="Chromosome"/>
</dbReference>